<evidence type="ECO:0000313" key="1">
    <source>
        <dbReference type="EMBL" id="OAY25638.1"/>
    </source>
</evidence>
<protein>
    <submittedName>
        <fullName evidence="1">Uncharacterized protein</fullName>
    </submittedName>
</protein>
<organism evidence="1">
    <name type="scientific">Manihot esculenta</name>
    <name type="common">Cassava</name>
    <name type="synonym">Jatropha manihot</name>
    <dbReference type="NCBI Taxonomy" id="3983"/>
    <lineage>
        <taxon>Eukaryota</taxon>
        <taxon>Viridiplantae</taxon>
        <taxon>Streptophyta</taxon>
        <taxon>Embryophyta</taxon>
        <taxon>Tracheophyta</taxon>
        <taxon>Spermatophyta</taxon>
        <taxon>Magnoliopsida</taxon>
        <taxon>eudicotyledons</taxon>
        <taxon>Gunneridae</taxon>
        <taxon>Pentapetalae</taxon>
        <taxon>rosids</taxon>
        <taxon>fabids</taxon>
        <taxon>Malpighiales</taxon>
        <taxon>Euphorbiaceae</taxon>
        <taxon>Crotonoideae</taxon>
        <taxon>Manihoteae</taxon>
        <taxon>Manihot</taxon>
    </lineage>
</organism>
<gene>
    <name evidence="1" type="ORF">MANES_17G110700</name>
</gene>
<proteinExistence type="predicted"/>
<sequence>MNLSWLYDLQACLEIVEQSLLFGCLGSPSKILPDCSVLDARLVLDRVIFDGASFLLEIHSVMLLDGVWAIVHWCKFGRIAGFLR</sequence>
<dbReference type="EMBL" id="CM004403">
    <property type="protein sequence ID" value="OAY25638.1"/>
    <property type="molecule type" value="Genomic_DNA"/>
</dbReference>
<dbReference type="AlphaFoldDB" id="A0A2C9U6X8"/>
<name>A0A2C9U6X8_MANES</name>
<reference evidence="1" key="1">
    <citation type="submission" date="2016-02" db="EMBL/GenBank/DDBJ databases">
        <title>WGS assembly of Manihot esculenta.</title>
        <authorList>
            <person name="Bredeson J.V."/>
            <person name="Prochnik S.E."/>
            <person name="Lyons J.B."/>
            <person name="Schmutz J."/>
            <person name="Grimwood J."/>
            <person name="Vrebalov J."/>
            <person name="Bart R.S."/>
            <person name="Amuge T."/>
            <person name="Ferguson M.E."/>
            <person name="Green R."/>
            <person name="Putnam N."/>
            <person name="Stites J."/>
            <person name="Rounsley S."/>
            <person name="Rokhsar D.S."/>
        </authorList>
    </citation>
    <scope>NUCLEOTIDE SEQUENCE [LARGE SCALE GENOMIC DNA]</scope>
    <source>
        <tissue evidence="1">Leaf</tissue>
    </source>
</reference>
<accession>A0A2C9U6X8</accession>